<dbReference type="Proteomes" id="UP001217485">
    <property type="component" value="Unassembled WGS sequence"/>
</dbReference>
<dbReference type="PROSITE" id="PS50830">
    <property type="entry name" value="TNASE_3"/>
    <property type="match status" value="1"/>
</dbReference>
<evidence type="ECO:0000256" key="2">
    <source>
        <dbReference type="ARBA" id="ARBA00022759"/>
    </source>
</evidence>
<reference evidence="5 6" key="1">
    <citation type="submission" date="2023-01" db="EMBL/GenBank/DDBJ databases">
        <title>Minimal conservation of predation-associated metabolite biosynthetic gene clusters underscores biosynthetic potential of Myxococcota including descriptions for ten novel species: Archangium lansinium sp. nov., Myxococcus landrumus sp. nov., Nannocystis bai.</title>
        <authorList>
            <person name="Ahearne A."/>
            <person name="Stevens C."/>
            <person name="Dowd S."/>
        </authorList>
    </citation>
    <scope>NUCLEOTIDE SEQUENCE [LARGE SCALE GENOMIC DNA]</scope>
    <source>
        <strain evidence="5 6">WIWO2</strain>
    </source>
</reference>
<feature type="domain" description="TNase-like" evidence="4">
    <location>
        <begin position="31"/>
        <end position="164"/>
    </location>
</feature>
<dbReference type="PROSITE" id="PS01123">
    <property type="entry name" value="TNASE_1"/>
    <property type="match status" value="1"/>
</dbReference>
<dbReference type="SUPFAM" id="SSF50199">
    <property type="entry name" value="Staphylococcal nuclease"/>
    <property type="match status" value="1"/>
</dbReference>
<keyword evidence="2" id="KW-0255">Endonuclease</keyword>
<dbReference type="SMART" id="SM00318">
    <property type="entry name" value="SNc"/>
    <property type="match status" value="1"/>
</dbReference>
<dbReference type="Gene3D" id="2.40.50.90">
    <property type="match status" value="1"/>
</dbReference>
<keyword evidence="1" id="KW-0540">Nuclease</keyword>
<dbReference type="PANTHER" id="PTHR12302">
    <property type="entry name" value="EBNA2 BINDING PROTEIN P100"/>
    <property type="match status" value="1"/>
</dbReference>
<sequence>MAGLLPEFRRFIDYVSLVSRRRGLRRELPGDSFVAEVVRTVDGDTLRVRDERGVTHPVRMLSIDTPETHFLGASQGHWAEVAAERLSELLPDGAEVEIQTDEQPFDAYGRVLGYVLSRGRLINRQMLEEGLATTYIVAPNLRHARELSEAARRSFAERRGMFSDPSVLLPYEFRWRMRGHSSAKLVGSLSRGEVYDLAERERVPVWDRVFFFNAKDVKAPFFRVTPERHRRDG</sequence>
<dbReference type="InterPro" id="IPR016071">
    <property type="entry name" value="Staphylococal_nuclease_OB-fold"/>
</dbReference>
<dbReference type="PANTHER" id="PTHR12302:SF3">
    <property type="entry name" value="SERINE_THREONINE-PROTEIN KINASE 31"/>
    <property type="match status" value="1"/>
</dbReference>
<evidence type="ECO:0000256" key="3">
    <source>
        <dbReference type="ARBA" id="ARBA00022801"/>
    </source>
</evidence>
<evidence type="ECO:0000256" key="1">
    <source>
        <dbReference type="ARBA" id="ARBA00022722"/>
    </source>
</evidence>
<name>A0ABT5CIU0_9BACT</name>
<dbReference type="InterPro" id="IPR035437">
    <property type="entry name" value="SNase_OB-fold_sf"/>
</dbReference>
<evidence type="ECO:0000313" key="6">
    <source>
        <dbReference type="Proteomes" id="UP001217485"/>
    </source>
</evidence>
<evidence type="ECO:0000313" key="5">
    <source>
        <dbReference type="EMBL" id="MDC0685709.1"/>
    </source>
</evidence>
<gene>
    <name evidence="5" type="ORF">POL72_48850</name>
</gene>
<comment type="caution">
    <text evidence="5">The sequence shown here is derived from an EMBL/GenBank/DDBJ whole genome shotgun (WGS) entry which is preliminary data.</text>
</comment>
<evidence type="ECO:0000259" key="4">
    <source>
        <dbReference type="PROSITE" id="PS50830"/>
    </source>
</evidence>
<dbReference type="EMBL" id="JAQNDK010000007">
    <property type="protein sequence ID" value="MDC0685709.1"/>
    <property type="molecule type" value="Genomic_DNA"/>
</dbReference>
<keyword evidence="6" id="KW-1185">Reference proteome</keyword>
<dbReference type="RefSeq" id="WP_272104154.1">
    <property type="nucleotide sequence ID" value="NZ_JAQNDK010000007.1"/>
</dbReference>
<organism evidence="5 6">
    <name type="scientific">Sorangium atrum</name>
    <dbReference type="NCBI Taxonomy" id="2995308"/>
    <lineage>
        <taxon>Bacteria</taxon>
        <taxon>Pseudomonadati</taxon>
        <taxon>Myxococcota</taxon>
        <taxon>Polyangia</taxon>
        <taxon>Polyangiales</taxon>
        <taxon>Polyangiaceae</taxon>
        <taxon>Sorangium</taxon>
    </lineage>
</organism>
<keyword evidence="3" id="KW-0378">Hydrolase</keyword>
<accession>A0ABT5CIU0</accession>
<dbReference type="Pfam" id="PF00565">
    <property type="entry name" value="SNase"/>
    <property type="match status" value="1"/>
</dbReference>
<protein>
    <submittedName>
        <fullName evidence="5">Thermonuclease family protein</fullName>
    </submittedName>
</protein>
<proteinExistence type="predicted"/>
<dbReference type="InterPro" id="IPR002071">
    <property type="entry name" value="Thermonucl_AS"/>
</dbReference>